<dbReference type="AlphaFoldDB" id="A0A6V7WFJ1"/>
<reference evidence="1 2" key="1">
    <citation type="submission" date="2020-08" db="EMBL/GenBank/DDBJ databases">
        <authorList>
            <person name="Koutsovoulos G."/>
            <person name="Danchin GJ E."/>
        </authorList>
    </citation>
    <scope>NUCLEOTIDE SEQUENCE [LARGE SCALE GENOMIC DNA]</scope>
</reference>
<protein>
    <submittedName>
        <fullName evidence="1">Uncharacterized protein</fullName>
    </submittedName>
</protein>
<accession>A0A6V7WFJ1</accession>
<name>A0A6V7WFJ1_MELEN</name>
<dbReference type="OrthoDB" id="10062838at2759"/>
<proteinExistence type="predicted"/>
<evidence type="ECO:0000313" key="1">
    <source>
        <dbReference type="EMBL" id="CAD2185777.1"/>
    </source>
</evidence>
<organism evidence="1 2">
    <name type="scientific">Meloidogyne enterolobii</name>
    <name type="common">Root-knot nematode worm</name>
    <name type="synonym">Meloidogyne mayaguensis</name>
    <dbReference type="NCBI Taxonomy" id="390850"/>
    <lineage>
        <taxon>Eukaryota</taxon>
        <taxon>Metazoa</taxon>
        <taxon>Ecdysozoa</taxon>
        <taxon>Nematoda</taxon>
        <taxon>Chromadorea</taxon>
        <taxon>Rhabditida</taxon>
        <taxon>Tylenchina</taxon>
        <taxon>Tylenchomorpha</taxon>
        <taxon>Tylenchoidea</taxon>
        <taxon>Meloidogynidae</taxon>
        <taxon>Meloidogyninae</taxon>
        <taxon>Meloidogyne</taxon>
    </lineage>
</organism>
<dbReference type="EMBL" id="CAJEWN010000560">
    <property type="protein sequence ID" value="CAD2185777.1"/>
    <property type="molecule type" value="Genomic_DNA"/>
</dbReference>
<evidence type="ECO:0000313" key="2">
    <source>
        <dbReference type="Proteomes" id="UP000580250"/>
    </source>
</evidence>
<dbReference type="Proteomes" id="UP000580250">
    <property type="component" value="Unassembled WGS sequence"/>
</dbReference>
<comment type="caution">
    <text evidence="1">The sequence shown here is derived from an EMBL/GenBank/DDBJ whole genome shotgun (WGS) entry which is preliminary data.</text>
</comment>
<gene>
    <name evidence="1" type="ORF">MENT_LOCUS38226</name>
</gene>
<sequence>MSTNSAIVYSFEWILLGENFRCIKTIATALAINGVVIISFDSEFLEIIYLKYFG</sequence>